<gene>
    <name evidence="1" type="ORF">E6Q11_06560</name>
</gene>
<reference evidence="1 2" key="1">
    <citation type="submission" date="2018-09" db="EMBL/GenBank/DDBJ databases">
        <title>Metagenome Assembled Genomes from an Advanced Water Purification Facility.</title>
        <authorList>
            <person name="Stamps B.W."/>
            <person name="Spear J.R."/>
        </authorList>
    </citation>
    <scope>NUCLEOTIDE SEQUENCE [LARGE SCALE GENOMIC DNA]</scope>
    <source>
        <strain evidence="1">Bin_63_2</strain>
    </source>
</reference>
<dbReference type="EMBL" id="SSDS01000104">
    <property type="protein sequence ID" value="TXG75799.1"/>
    <property type="molecule type" value="Genomic_DNA"/>
</dbReference>
<name>A0A5C7J348_9BACT</name>
<protein>
    <submittedName>
        <fullName evidence="1">Uncharacterized protein</fullName>
    </submittedName>
</protein>
<proteinExistence type="predicted"/>
<evidence type="ECO:0000313" key="2">
    <source>
        <dbReference type="Proteomes" id="UP000321026"/>
    </source>
</evidence>
<organism evidence="1 2">
    <name type="scientific">Candidatus Dojkabacteria bacterium</name>
    <dbReference type="NCBI Taxonomy" id="2099670"/>
    <lineage>
        <taxon>Bacteria</taxon>
        <taxon>Candidatus Dojkabacteria</taxon>
    </lineage>
</organism>
<comment type="caution">
    <text evidence="1">The sequence shown here is derived from an EMBL/GenBank/DDBJ whole genome shotgun (WGS) entry which is preliminary data.</text>
</comment>
<dbReference type="Proteomes" id="UP000321026">
    <property type="component" value="Unassembled WGS sequence"/>
</dbReference>
<accession>A0A5C7J348</accession>
<sequence>MSYDPTQYVLLTPMWEVFTDKDTLTFLRGGYAHFYCDNDRAQYKEVYQLNGTGGPTPSYSYATYGFLTGGGNWRVNLNMQGAFDQVVYGFPFDENGNPQLYYIEFFNADGVPQFSRQAWPNLDTGSSAGTAVTNNLVPNPQFYSHQNIPNPMTTSSTVAGQITQTETFLAYGGWYFEKNNTSATDIVTFNRIATYTAPPPTGNARYNIRVQCTTPGSSENFKYLAIRYNDVNKFANAPGDLSEKYTFAFTGFAASATQVSIAVVQNYGTGGSATRVTQFGPITIQNSYPSTMYTQSIYFPSNDGKTIGTNDDDYVEVAIALPTNASFDFTFQNFILAFGLISNPLFFELPDSYYLYQSLFAAGTPGNPYSTPYYNNANLGLPLILGRYGITYDNSSISSVEYFSSYNPNDWTDGVHNSTNLLLANGATYETSAVSSFGIPYSRLQAKYWNDNINMPIYGTGSSYLTIYQYPSASNLIRITQNAPGAVTAPTDGTPATGFSFENIHAGVSTYNVTAFYYGSEATNLVKVLNNQIGVATPPTAGTSGFTVGITRPGHQIGTPLVQQIIDISTIAATTLAGKYFQFSSTTTLYYVWFTVAGVGSDPAPGGTGIQINLQASNSAADVAQIISEALNGYNQNLIGTVAGSAVPAGSYFNLNTATDNFYVWFTVNGAGTDPAPLGRTAIPVAILSTDTNSEVAAKIQIANNSKYFAVPNYYEMFQRMWVPNGESFIFDTSTSRSSNNSSWFGNNIGTTQFDEIYAHNHTVDIDANYEVYQYELPYSGTGRGNGDDTLPSLTESTVTQSLNVNGDTGVYGGIESRPYNTYLLAAIRY</sequence>
<dbReference type="AlphaFoldDB" id="A0A5C7J348"/>
<evidence type="ECO:0000313" key="1">
    <source>
        <dbReference type="EMBL" id="TXG75799.1"/>
    </source>
</evidence>